<keyword evidence="2" id="KW-1185">Reference proteome</keyword>
<dbReference type="EMBL" id="JSVA01000007">
    <property type="protein sequence ID" value="KOF03507.1"/>
    <property type="molecule type" value="Genomic_DNA"/>
</dbReference>
<comment type="caution">
    <text evidence="1">The sequence shown here is derived from an EMBL/GenBank/DDBJ whole genome shotgun (WGS) entry which is preliminary data.</text>
</comment>
<evidence type="ECO:0008006" key="3">
    <source>
        <dbReference type="Google" id="ProtNLM"/>
    </source>
</evidence>
<evidence type="ECO:0000313" key="2">
    <source>
        <dbReference type="Proteomes" id="UP000036908"/>
    </source>
</evidence>
<dbReference type="Proteomes" id="UP000036908">
    <property type="component" value="Unassembled WGS sequence"/>
</dbReference>
<name>A0A0L8AMR4_9BACT</name>
<accession>A0A0L8AMR4</accession>
<protein>
    <recommendedName>
        <fullName evidence="3">6-bladed beta-propeller</fullName>
    </recommendedName>
</protein>
<proteinExistence type="predicted"/>
<dbReference type="AlphaFoldDB" id="A0A0L8AMR4"/>
<organism evidence="1 2">
    <name type="scientific">Roseivirga seohaensis subsp. aquiponti</name>
    <dbReference type="NCBI Taxonomy" id="1566026"/>
    <lineage>
        <taxon>Bacteria</taxon>
        <taxon>Pseudomonadati</taxon>
        <taxon>Bacteroidota</taxon>
        <taxon>Cytophagia</taxon>
        <taxon>Cytophagales</taxon>
        <taxon>Roseivirgaceae</taxon>
        <taxon>Roseivirga</taxon>
    </lineage>
</organism>
<dbReference type="Pfam" id="PF17170">
    <property type="entry name" value="DUF5128"/>
    <property type="match status" value="1"/>
</dbReference>
<gene>
    <name evidence="1" type="ORF">OB69_06390</name>
</gene>
<evidence type="ECO:0000313" key="1">
    <source>
        <dbReference type="EMBL" id="KOF03507.1"/>
    </source>
</evidence>
<dbReference type="OrthoDB" id="982554at2"/>
<dbReference type="PATRIC" id="fig|1566026.4.peg.3105"/>
<reference evidence="2" key="1">
    <citation type="submission" date="2014-11" db="EMBL/GenBank/DDBJ databases">
        <title>Genome sequencing of Roseivirga sp. D-25.</title>
        <authorList>
            <person name="Selvaratnam C."/>
            <person name="Thevarajoo S."/>
            <person name="Goh K.M."/>
            <person name="Eee R."/>
            <person name="Chan K.-G."/>
            <person name="Chong C.S."/>
        </authorList>
    </citation>
    <scope>NUCLEOTIDE SEQUENCE [LARGE SCALE GENOMIC DNA]</scope>
    <source>
        <strain evidence="2">D-25</strain>
    </source>
</reference>
<dbReference type="RefSeq" id="WP_053222872.1">
    <property type="nucleotide sequence ID" value="NZ_JSVA01000007.1"/>
</dbReference>
<sequence>MDTAFWRVVFTLKVPPKVGLLNIQLIMRVNFSVLLLLIVLWSCSDEKLEGLDESGLNIDEFRSYKIDMDMSQTKLADLIDTIEVMRLEETPESLLGYASRLQEYSDGFVMASEKVGVLFFNKEGDFMHSFNHKGSGPGEYADIYGFWIEGDTIAIFSKASQHIKRFDFKGDFVSSIRIPYYAHHVYPIKNGFVYDLNYGVIEDSLKYRAVVVNSEHKLEKALLPFNTFPKMHYFSNSPSLKPYGNGATYLGVMSDSLYLVQNNQVRPLAHFDFGEKWYWTEEAKMNPKMYMPSKGEKVDNINSYIGEGHIWLTATYIMTDTQPFLINRLTGAVVSIDLRNQGDGRYTISPIKWEGDSFFGSIQSNDLITLISELDQSRIKFSRGTTLEEIESSENPVLMWVKFKVE</sequence>